<dbReference type="Pfam" id="PF13191">
    <property type="entry name" value="AAA_16"/>
    <property type="match status" value="1"/>
</dbReference>
<evidence type="ECO:0000313" key="5">
    <source>
        <dbReference type="EMBL" id="BCJ41618.1"/>
    </source>
</evidence>
<evidence type="ECO:0000256" key="1">
    <source>
        <dbReference type="ARBA" id="ARBA00022574"/>
    </source>
</evidence>
<dbReference type="Gene3D" id="2.130.10.10">
    <property type="entry name" value="YVTN repeat-like/Quinoprotein amine dehydrogenase"/>
    <property type="match status" value="3"/>
</dbReference>
<feature type="repeat" description="WD" evidence="3">
    <location>
        <begin position="1271"/>
        <end position="1314"/>
    </location>
</feature>
<dbReference type="SUPFAM" id="SSF50494">
    <property type="entry name" value="Trypsin-like serine proteases"/>
    <property type="match status" value="1"/>
</dbReference>
<dbReference type="PRINTS" id="PR00320">
    <property type="entry name" value="GPROTEINBRPT"/>
</dbReference>
<dbReference type="InterPro" id="IPR015943">
    <property type="entry name" value="WD40/YVTN_repeat-like_dom_sf"/>
</dbReference>
<dbReference type="PANTHER" id="PTHR22847">
    <property type="entry name" value="WD40 REPEAT PROTEIN"/>
    <property type="match status" value="1"/>
</dbReference>
<evidence type="ECO:0000313" key="6">
    <source>
        <dbReference type="Proteomes" id="UP000676967"/>
    </source>
</evidence>
<dbReference type="RefSeq" id="WP_189333263.1">
    <property type="nucleotide sequence ID" value="NZ_AP023356.1"/>
</dbReference>
<feature type="repeat" description="WD" evidence="3">
    <location>
        <begin position="878"/>
        <end position="912"/>
    </location>
</feature>
<dbReference type="SUPFAM" id="SSF52540">
    <property type="entry name" value="P-loop containing nucleoside triphosphate hydrolases"/>
    <property type="match status" value="1"/>
</dbReference>
<keyword evidence="1 3" id="KW-0853">WD repeat</keyword>
<accession>A0ABN6CBA1</accession>
<feature type="domain" description="Orc1-like AAA ATPase" evidence="4">
    <location>
        <begin position="255"/>
        <end position="387"/>
    </location>
</feature>
<dbReference type="CDD" id="cd00200">
    <property type="entry name" value="WD40"/>
    <property type="match status" value="1"/>
</dbReference>
<keyword evidence="2" id="KW-0677">Repeat</keyword>
<dbReference type="PROSITE" id="PS50294">
    <property type="entry name" value="WD_REPEATS_REGION"/>
    <property type="match status" value="4"/>
</dbReference>
<feature type="repeat" description="WD" evidence="3">
    <location>
        <begin position="966"/>
        <end position="1009"/>
    </location>
</feature>
<proteinExistence type="predicted"/>
<evidence type="ECO:0000256" key="2">
    <source>
        <dbReference type="ARBA" id="ARBA00022737"/>
    </source>
</evidence>
<feature type="repeat" description="WD" evidence="3">
    <location>
        <begin position="834"/>
        <end position="868"/>
    </location>
</feature>
<dbReference type="Pfam" id="PF00400">
    <property type="entry name" value="WD40"/>
    <property type="match status" value="8"/>
</dbReference>
<evidence type="ECO:0000256" key="3">
    <source>
        <dbReference type="PROSITE-ProRule" id="PRU00221"/>
    </source>
</evidence>
<keyword evidence="6" id="KW-1185">Reference proteome</keyword>
<dbReference type="InterPro" id="IPR005490">
    <property type="entry name" value="LD_TPept_cat_dom"/>
</dbReference>
<dbReference type="CDD" id="cd16913">
    <property type="entry name" value="YkuD_like"/>
    <property type="match status" value="1"/>
</dbReference>
<dbReference type="Gene3D" id="3.40.50.300">
    <property type="entry name" value="P-loop containing nucleotide triphosphate hydrolases"/>
    <property type="match status" value="1"/>
</dbReference>
<evidence type="ECO:0000259" key="4">
    <source>
        <dbReference type="Pfam" id="PF13191"/>
    </source>
</evidence>
<dbReference type="InterPro" id="IPR020472">
    <property type="entry name" value="WD40_PAC1"/>
</dbReference>
<dbReference type="SUPFAM" id="SSF50978">
    <property type="entry name" value="WD40 repeat-like"/>
    <property type="match status" value="3"/>
</dbReference>
<feature type="repeat" description="WD" evidence="3">
    <location>
        <begin position="1139"/>
        <end position="1182"/>
    </location>
</feature>
<feature type="repeat" description="WD" evidence="3">
    <location>
        <begin position="747"/>
        <end position="790"/>
    </location>
</feature>
<dbReference type="EMBL" id="AP023356">
    <property type="protein sequence ID" value="BCJ41618.1"/>
    <property type="molecule type" value="Genomic_DNA"/>
</dbReference>
<dbReference type="InterPro" id="IPR041664">
    <property type="entry name" value="AAA_16"/>
</dbReference>
<dbReference type="InterPro" id="IPR001680">
    <property type="entry name" value="WD40_rpt"/>
</dbReference>
<dbReference type="PROSITE" id="PS00678">
    <property type="entry name" value="WD_REPEATS_1"/>
    <property type="match status" value="2"/>
</dbReference>
<dbReference type="SMART" id="SM00320">
    <property type="entry name" value="WD40"/>
    <property type="match status" value="11"/>
</dbReference>
<feature type="repeat" description="WD" evidence="3">
    <location>
        <begin position="922"/>
        <end position="956"/>
    </location>
</feature>
<sequence>MTGASVPDDTWTLAVHGSQRDGPGGFAPLGTAVAIDTRRALTCAHVVPDGEIWVSFPKTLLWDVRHRVSRVECHPGDRAIADVAVLHFDQDLPVEVEPARLRAPAPRLLRSLRWWAFGFPVSSRLHGNDAEGVIGTVLSHGCVRLDTDSAYPVEEGFSGAGLWVSEYAAVVGIVGRARSSSAKIRPGDAQALTLAQADVFLPAAKLRVLVDWRAADAGPVALASWGWKLAADPDAARHFDSRARGVTTAAERGNRFRGRGAALRAIVDWLGRPAPDRRVLVVTGSPGVGKSAVLGRIVTTADAELRRRLPSGDTGVRAVTGSVACAVHAKGKTAHEVAVEIATAASAALPARPEALAESVADRLEDRPGRFNVVIDALDEADSADEARAILSKVVLPLVQACAGRGVQVVVGTRRHDSRGSLLDGLAGMTELLDLDDPQWFQLADLREYTLATLRMDGDPRPGNPYDEPGNSSAALAVADRIAELAEGNFLVAGLEARRHGMYATRPADPNAVMLTPTVHAALSTYLSVLPRVEDVPAELVLGPLGYAESPGWTIALWQAAIGALGGRVGVDALAAFARSAAANFLVETSDEGGEPVFRLFHQALNDALLSLRDVRADERALTGVFAEFGRAGGWDRAPAYLLRSLPGHAARAELVDDLLADDDYLLHADLLRLIPAAADARTKNGQDRAQLLRLTPQAFGASPPERAALLSVTQALQGDAATIGHPRMPYRAVWGRAAPRVEHAALEGHSDWTRALCALDVEGRTLLASGSDDETIRLWDPVSGATQAVLGADGFVYGLCGIRVGDRTLVAAAATGTTVELWNPRTGTADILLDGHTGLVNAVCAIAIAGPELLASASDDGTIRLWDPATAATHAVLTGHDGPVNAVCALPAADGVLVASAGDDGTVRLWDPITGAVRAVLNGHEGGALAVCPVRHDGRTLLASGGEDGIVRLWDPATGTAGTVLLGHDRRIMALCQVPTRDGDLLASGGGDRTIRLWDLSTATIRAELPGHTDWVRALCPVRAGGRTLLASASDDWTVRLWDPEPGAVRAALESQDISAVCAVRAGDRSLVATTDSRLTLHLWDAATGASIPVAEQEGWFAFALCAVSPGDEPLVCVAESGPVRIWDPVRDRTVRLLQGHTGDVTAVCPVNLGGRPMVASAGIDQTIRLWDTMTGDLHAAAPIPDAGMVRAICEVPVAGRTAVAFVMGSGLRLWHPDTGRIQDVADEFEEVDRALCAVSFDGRSLLAYADMSRSIRLWDPVTGTAYASLSGHNEEVTALGSLTIGGRTLLVSASADRTVRLWDLATHHSTDIAIHCPVNCCATVGESLAIGTSSGLLMIQPSADYA</sequence>
<reference evidence="5 6" key="1">
    <citation type="submission" date="2020-08" db="EMBL/GenBank/DDBJ databases">
        <title>Whole genome shotgun sequence of Actinoplanes ianthinogenes NBRC 13996.</title>
        <authorList>
            <person name="Komaki H."/>
            <person name="Tamura T."/>
        </authorList>
    </citation>
    <scope>NUCLEOTIDE SEQUENCE [LARGE SCALE GENOMIC DNA]</scope>
    <source>
        <strain evidence="5 6">NBRC 13996</strain>
    </source>
</reference>
<name>A0ABN6CBA1_9ACTN</name>
<dbReference type="PANTHER" id="PTHR22847:SF637">
    <property type="entry name" value="WD REPEAT DOMAIN 5B"/>
    <property type="match status" value="1"/>
</dbReference>
<organism evidence="5 6">
    <name type="scientific">Actinoplanes ianthinogenes</name>
    <dbReference type="NCBI Taxonomy" id="122358"/>
    <lineage>
        <taxon>Bacteria</taxon>
        <taxon>Bacillati</taxon>
        <taxon>Actinomycetota</taxon>
        <taxon>Actinomycetes</taxon>
        <taxon>Micromonosporales</taxon>
        <taxon>Micromonosporaceae</taxon>
        <taxon>Actinoplanes</taxon>
    </lineage>
</organism>
<protein>
    <recommendedName>
        <fullName evidence="4">Orc1-like AAA ATPase domain-containing protein</fullName>
    </recommendedName>
</protein>
<dbReference type="Proteomes" id="UP000676967">
    <property type="component" value="Chromosome"/>
</dbReference>
<dbReference type="InterPro" id="IPR036322">
    <property type="entry name" value="WD40_repeat_dom_sf"/>
</dbReference>
<dbReference type="InterPro" id="IPR019775">
    <property type="entry name" value="WD40_repeat_CS"/>
</dbReference>
<gene>
    <name evidence="5" type="ORF">Aiant_22750</name>
</gene>
<dbReference type="InterPro" id="IPR009003">
    <property type="entry name" value="Peptidase_S1_PA"/>
</dbReference>
<dbReference type="PROSITE" id="PS50082">
    <property type="entry name" value="WD_REPEATS_2"/>
    <property type="match status" value="8"/>
</dbReference>
<feature type="repeat" description="WD" evidence="3">
    <location>
        <begin position="1010"/>
        <end position="1044"/>
    </location>
</feature>
<dbReference type="InterPro" id="IPR027417">
    <property type="entry name" value="P-loop_NTPase"/>
</dbReference>